<accession>A0A6B1DVG0</accession>
<dbReference type="Gene3D" id="1.10.287.510">
    <property type="entry name" value="Helix hairpin bin"/>
    <property type="match status" value="1"/>
</dbReference>
<sequence length="915" mass="103609">MVKLTHLHLENIRSYRTATIEFRDGVNAIVGRNGAGKSTILQAVGYALFNSLGGRRLDFVREGSTSGSIAVGLAEGREGASFEVVRELKKSGSADWYVIDLMRDVEVCRGRQDVQFFVQDLCNTRIDPGRLYMGIIGIQQGAFADPFRGTPGDRQKHFSPLLEVEKYKEAYDRLGRSEGPRGLIRCNTTTLATDIARLEVRLEHRDHREAEQRTLILKLARLEAEEEHALKQLVRLAKASREFDQLKCNLGAAEDKHAKACVELEAGRQQLRNADEELRQSADALKIVEVNQTQHDRHLKTRELLEALAEDLKAMRDLARRKERLDVRLDGYREQLTQGRNQLEHLDQLAIQQAGLADSARRYQALDQERTALEHRVGSMKDLHDTKSSAHDQAVQRQSRVDQLTSDLELRQQTADRAETLESQRDELATLTVRLEQQMQLANQQLERVNRQLAMLEVPAGDQATTPSHLCPLCNQPIGDEVWLELVTESEAEQQELQGRTSRLAKELDTSRQDAGLVTGKIEQLQSVLAGLPDEAALQQAISDLTLARQELDRVETQIQEDQELEYRLQATVADLTTLEDNWAAFKDHQRQLDGRGNIEAVVTELEVRIAALETETESLETSLAPFTGVEAKETTLTQTLNATRRAYETVLQHQGTAAQKPVRGQRHRELNQQVGDQEARLAEAVTDLNRCRDAYDHDAHVEHQAEMRRLELDARERQTRLEEARLQLDALNRQLEEMKLLDAELANKRTEKAAWDQRDSDLEDMRLAIRDMQPLMTRILNQRISRGSNTIHQELTNSAAAELTWDETFAITLRVLGRERAFSQLSGGEQMTAALAVNLAMLQELSTVGFAFFDEPTTNLDEDRRTELATRLNTTRQVPQLIVISHDDTFEARVDHVIRVAKTGNESEIQTQDA</sequence>
<dbReference type="PANTHER" id="PTHR32114">
    <property type="entry name" value="ABC TRANSPORTER ABCH.3"/>
    <property type="match status" value="1"/>
</dbReference>
<evidence type="ECO:0000256" key="4">
    <source>
        <dbReference type="SAM" id="Coils"/>
    </source>
</evidence>
<dbReference type="SUPFAM" id="SSF75712">
    <property type="entry name" value="Rad50 coiled-coil Zn hook"/>
    <property type="match status" value="1"/>
</dbReference>
<comment type="caution">
    <text evidence="8">The sequence shown here is derived from an EMBL/GenBank/DDBJ whole genome shotgun (WGS) entry which is preliminary data.</text>
</comment>
<dbReference type="Pfam" id="PF13476">
    <property type="entry name" value="AAA_23"/>
    <property type="match status" value="1"/>
</dbReference>
<dbReference type="GO" id="GO:0016887">
    <property type="term" value="F:ATP hydrolysis activity"/>
    <property type="evidence" value="ECO:0007669"/>
    <property type="project" value="InterPro"/>
</dbReference>
<protein>
    <recommendedName>
        <fullName evidence="3">Nuclease SbcCD subunit C</fullName>
    </recommendedName>
</protein>
<reference evidence="8" key="1">
    <citation type="submission" date="2019-09" db="EMBL/GenBank/DDBJ databases">
        <title>Characterisation of the sponge microbiome using genome-centric metagenomics.</title>
        <authorList>
            <person name="Engelberts J.P."/>
            <person name="Robbins S.J."/>
            <person name="De Goeij J.M."/>
            <person name="Aranda M."/>
            <person name="Bell S.C."/>
            <person name="Webster N.S."/>
        </authorList>
    </citation>
    <scope>NUCLEOTIDE SEQUENCE</scope>
    <source>
        <strain evidence="8">SB0662_bin_9</strain>
    </source>
</reference>
<dbReference type="AlphaFoldDB" id="A0A6B1DVG0"/>
<feature type="coiled-coil region" evidence="4">
    <location>
        <begin position="538"/>
        <end position="565"/>
    </location>
</feature>
<dbReference type="InterPro" id="IPR038729">
    <property type="entry name" value="Rad50/SbcC_AAA"/>
</dbReference>
<proteinExistence type="inferred from homology"/>
<evidence type="ECO:0000256" key="3">
    <source>
        <dbReference type="ARBA" id="ARBA00013368"/>
    </source>
</evidence>
<dbReference type="Gene3D" id="3.40.50.300">
    <property type="entry name" value="P-loop containing nucleotide triphosphate hydrolases"/>
    <property type="match status" value="2"/>
</dbReference>
<evidence type="ECO:0000256" key="5">
    <source>
        <dbReference type="SAM" id="MobiDB-lite"/>
    </source>
</evidence>
<dbReference type="EMBL" id="VXPY01000084">
    <property type="protein sequence ID" value="MYD91006.1"/>
    <property type="molecule type" value="Genomic_DNA"/>
</dbReference>
<evidence type="ECO:0000256" key="2">
    <source>
        <dbReference type="ARBA" id="ARBA00011322"/>
    </source>
</evidence>
<feature type="coiled-coil region" evidence="4">
    <location>
        <begin position="219"/>
        <end position="376"/>
    </location>
</feature>
<keyword evidence="4" id="KW-0175">Coiled coil</keyword>
<dbReference type="GO" id="GO:0006302">
    <property type="term" value="P:double-strand break repair"/>
    <property type="evidence" value="ECO:0007669"/>
    <property type="project" value="InterPro"/>
</dbReference>
<feature type="compositionally biased region" description="Basic and acidic residues" evidence="5">
    <location>
        <begin position="381"/>
        <end position="390"/>
    </location>
</feature>
<evidence type="ECO:0000259" key="7">
    <source>
        <dbReference type="Pfam" id="PF13476"/>
    </source>
</evidence>
<feature type="region of interest" description="Disordered" evidence="5">
    <location>
        <begin position="381"/>
        <end position="402"/>
    </location>
</feature>
<feature type="coiled-coil region" evidence="4">
    <location>
        <begin position="418"/>
        <end position="452"/>
    </location>
</feature>
<dbReference type="Pfam" id="PF02463">
    <property type="entry name" value="SMC_N"/>
    <property type="match status" value="1"/>
</dbReference>
<organism evidence="8">
    <name type="scientific">Caldilineaceae bacterium SB0662_bin_9</name>
    <dbReference type="NCBI Taxonomy" id="2605258"/>
    <lineage>
        <taxon>Bacteria</taxon>
        <taxon>Bacillati</taxon>
        <taxon>Chloroflexota</taxon>
        <taxon>Caldilineae</taxon>
        <taxon>Caldilineales</taxon>
        <taxon>Caldilineaceae</taxon>
    </lineage>
</organism>
<dbReference type="InterPro" id="IPR003395">
    <property type="entry name" value="RecF/RecN/SMC_N"/>
</dbReference>
<dbReference type="PANTHER" id="PTHR32114:SF2">
    <property type="entry name" value="ABC TRANSPORTER ABCH.3"/>
    <property type="match status" value="1"/>
</dbReference>
<feature type="domain" description="Rad50/SbcC-type AAA" evidence="7">
    <location>
        <begin position="7"/>
        <end position="300"/>
    </location>
</feature>
<comment type="similarity">
    <text evidence="1">Belongs to the SMC family. SbcC subfamily.</text>
</comment>
<feature type="coiled-coil region" evidence="4">
    <location>
        <begin position="596"/>
        <end position="623"/>
    </location>
</feature>
<feature type="coiled-coil region" evidence="4">
    <location>
        <begin position="668"/>
        <end position="752"/>
    </location>
</feature>
<gene>
    <name evidence="8" type="ORF">F4Y08_11850</name>
</gene>
<dbReference type="InterPro" id="IPR027417">
    <property type="entry name" value="P-loop_NTPase"/>
</dbReference>
<evidence type="ECO:0000313" key="8">
    <source>
        <dbReference type="EMBL" id="MYD91006.1"/>
    </source>
</evidence>
<evidence type="ECO:0000256" key="1">
    <source>
        <dbReference type="ARBA" id="ARBA00006930"/>
    </source>
</evidence>
<feature type="domain" description="RecF/RecN/SMC N-terminal" evidence="6">
    <location>
        <begin position="656"/>
        <end position="905"/>
    </location>
</feature>
<dbReference type="SUPFAM" id="SSF52540">
    <property type="entry name" value="P-loop containing nucleoside triphosphate hydrolases"/>
    <property type="match status" value="1"/>
</dbReference>
<name>A0A6B1DVG0_9CHLR</name>
<evidence type="ECO:0000259" key="6">
    <source>
        <dbReference type="Pfam" id="PF02463"/>
    </source>
</evidence>
<comment type="subunit">
    <text evidence="2">Heterodimer of SbcC and SbcD.</text>
</comment>